<reference evidence="3" key="4">
    <citation type="journal article" date="2015" name="G3 (Bethesda)">
        <title>Genome sequences of three phytopathogenic species of the Magnaporthaceae family of fungi.</title>
        <authorList>
            <person name="Okagaki L.H."/>
            <person name="Nunes C.C."/>
            <person name="Sailsbery J."/>
            <person name="Clay B."/>
            <person name="Brown D."/>
            <person name="John T."/>
            <person name="Oh Y."/>
            <person name="Young N."/>
            <person name="Fitzgerald M."/>
            <person name="Haas B.J."/>
            <person name="Zeng Q."/>
            <person name="Young S."/>
            <person name="Adiconis X."/>
            <person name="Fan L."/>
            <person name="Levin J.Z."/>
            <person name="Mitchell T.K."/>
            <person name="Okubara P.A."/>
            <person name="Farman M.L."/>
            <person name="Kohn L.M."/>
            <person name="Birren B."/>
            <person name="Ma L.-J."/>
            <person name="Dean R.A."/>
        </authorList>
    </citation>
    <scope>NUCLEOTIDE SEQUENCE</scope>
    <source>
        <strain evidence="3">R3-111a-1</strain>
    </source>
</reference>
<dbReference type="AlphaFoldDB" id="J3P7A7"/>
<dbReference type="VEuPathDB" id="FungiDB:GGTG_09403"/>
<proteinExistence type="predicted"/>
<dbReference type="GeneID" id="20349861"/>
<reference evidence="4" key="1">
    <citation type="submission" date="2010-07" db="EMBL/GenBank/DDBJ databases">
        <title>The genome sequence of Gaeumannomyces graminis var. tritici strain R3-111a-1.</title>
        <authorList>
            <consortium name="The Broad Institute Genome Sequencing Platform"/>
            <person name="Ma L.-J."/>
            <person name="Dead R."/>
            <person name="Young S."/>
            <person name="Zeng Q."/>
            <person name="Koehrsen M."/>
            <person name="Alvarado L."/>
            <person name="Berlin A."/>
            <person name="Chapman S.B."/>
            <person name="Chen Z."/>
            <person name="Freedman E."/>
            <person name="Gellesch M."/>
            <person name="Goldberg J."/>
            <person name="Griggs A."/>
            <person name="Gujja S."/>
            <person name="Heilman E.R."/>
            <person name="Heiman D."/>
            <person name="Hepburn T."/>
            <person name="Howarth C."/>
            <person name="Jen D."/>
            <person name="Larson L."/>
            <person name="Mehta T."/>
            <person name="Neiman D."/>
            <person name="Pearson M."/>
            <person name="Roberts A."/>
            <person name="Saif S."/>
            <person name="Shea T."/>
            <person name="Shenoy N."/>
            <person name="Sisk P."/>
            <person name="Stolte C."/>
            <person name="Sykes S."/>
            <person name="Walk T."/>
            <person name="White J."/>
            <person name="Yandava C."/>
            <person name="Haas B."/>
            <person name="Nusbaum C."/>
            <person name="Birren B."/>
        </authorList>
    </citation>
    <scope>NUCLEOTIDE SEQUENCE [LARGE SCALE GENOMIC DNA]</scope>
    <source>
        <strain evidence="4">R3-111a-1</strain>
    </source>
</reference>
<reference evidence="2" key="3">
    <citation type="submission" date="2010-09" db="EMBL/GenBank/DDBJ databases">
        <title>Annotation of Gaeumannomyces graminis var. tritici R3-111a-1.</title>
        <authorList>
            <consortium name="The Broad Institute Genome Sequencing Platform"/>
            <person name="Ma L.-J."/>
            <person name="Dead R."/>
            <person name="Young S.K."/>
            <person name="Zeng Q."/>
            <person name="Gargeya S."/>
            <person name="Fitzgerald M."/>
            <person name="Haas B."/>
            <person name="Abouelleil A."/>
            <person name="Alvarado L."/>
            <person name="Arachchi H.M."/>
            <person name="Berlin A."/>
            <person name="Brown A."/>
            <person name="Chapman S.B."/>
            <person name="Chen Z."/>
            <person name="Dunbar C."/>
            <person name="Freedman E."/>
            <person name="Gearin G."/>
            <person name="Gellesch M."/>
            <person name="Goldberg J."/>
            <person name="Griggs A."/>
            <person name="Gujja S."/>
            <person name="Heiman D."/>
            <person name="Howarth C."/>
            <person name="Larson L."/>
            <person name="Lui A."/>
            <person name="MacDonald P.J.P."/>
            <person name="Mehta T."/>
            <person name="Montmayeur A."/>
            <person name="Murphy C."/>
            <person name="Neiman D."/>
            <person name="Pearson M."/>
            <person name="Priest M."/>
            <person name="Roberts A."/>
            <person name="Saif S."/>
            <person name="Shea T."/>
            <person name="Shenoy N."/>
            <person name="Sisk P."/>
            <person name="Stolte C."/>
            <person name="Sykes S."/>
            <person name="Yandava C."/>
            <person name="Wortman J."/>
            <person name="Nusbaum C."/>
            <person name="Birren B."/>
        </authorList>
    </citation>
    <scope>NUCLEOTIDE SEQUENCE</scope>
    <source>
        <strain evidence="2">R3-111a-1</strain>
    </source>
</reference>
<sequence>MLDGPATGIVTPCMVAADNIHRWLPMEAWLALYAVLEQSQKSPPRDHLLIGRPAQRGEVYSALHVFIHEQCAAHQGTSARRPGQSPRETLRIELACTLVLQYIKGDAASVLRLFTFPPFPSVNPPFQPWLTDTTLGLLLSNLSLPAFSEPARVAIRPPSFQSILYTPIEPTVEYVDAYELSPCPMFPHLFRIKHHGIFQESSVAQDLAAAGNDGYSSQQDGGGVGSNQQFGRKMLLSGYLWIRCDWERSLLPRWAAPAWLRGGVPYKAKPGFGVVRLPLPASNVCRERSSLDRYDRSLTRGRAFHLSTRTASKPRSKGRRGWRYTSVSGPCWLQKPRATRSLDVTIHQQGRSPCNYGKRKRARQVLGRGNKGRSLTESPIRPNGREWRPDRARRGARRRKVLWASDPIPPPGSTLVAIIYALSDPASWTTRRPPIGACRITFNRRRVNAGYVRVIPPYLSFDAFDDECDEAKKKLPVPDKKVLAKQADKLAKRWHAEKAQVVLDPAKWARQNRAVVQDSDGGSPLSAPASEGESELGRFQEPYLPLDSKFDRTMQCSLALEFLSNAAPGERPTFVYGSMSSDEDEDEDEVPPLPRNRRREEALLDYESDSDLE</sequence>
<dbReference type="RefSeq" id="XP_009225512.1">
    <property type="nucleotide sequence ID" value="XM_009227248.1"/>
</dbReference>
<evidence type="ECO:0000313" key="3">
    <source>
        <dbReference type="EnsemblFungi" id="EJT72538"/>
    </source>
</evidence>
<dbReference type="Proteomes" id="UP000006039">
    <property type="component" value="Unassembled WGS sequence"/>
</dbReference>
<dbReference type="EMBL" id="GL385399">
    <property type="protein sequence ID" value="EJT72538.1"/>
    <property type="molecule type" value="Genomic_DNA"/>
</dbReference>
<name>J3P7A7_GAET3</name>
<accession>J3P7A7</accession>
<feature type="region of interest" description="Disordered" evidence="1">
    <location>
        <begin position="349"/>
        <end position="393"/>
    </location>
</feature>
<evidence type="ECO:0000313" key="2">
    <source>
        <dbReference type="EMBL" id="EJT72538.1"/>
    </source>
</evidence>
<protein>
    <submittedName>
        <fullName evidence="2 3">Uncharacterized protein</fullName>
    </submittedName>
</protein>
<feature type="compositionally biased region" description="Basic and acidic residues" evidence="1">
    <location>
        <begin position="383"/>
        <end position="393"/>
    </location>
</feature>
<reference evidence="2" key="2">
    <citation type="submission" date="2010-07" db="EMBL/GenBank/DDBJ databases">
        <authorList>
            <consortium name="The Broad Institute Genome Sequencing Platform"/>
            <consortium name="Broad Institute Genome Sequencing Center for Infectious Disease"/>
            <person name="Ma L.-J."/>
            <person name="Dead R."/>
            <person name="Young S."/>
            <person name="Zeng Q."/>
            <person name="Koehrsen M."/>
            <person name="Alvarado L."/>
            <person name="Berlin A."/>
            <person name="Chapman S.B."/>
            <person name="Chen Z."/>
            <person name="Freedman E."/>
            <person name="Gellesch M."/>
            <person name="Goldberg J."/>
            <person name="Griggs A."/>
            <person name="Gujja S."/>
            <person name="Heilman E.R."/>
            <person name="Heiman D."/>
            <person name="Hepburn T."/>
            <person name="Howarth C."/>
            <person name="Jen D."/>
            <person name="Larson L."/>
            <person name="Mehta T."/>
            <person name="Neiman D."/>
            <person name="Pearson M."/>
            <person name="Roberts A."/>
            <person name="Saif S."/>
            <person name="Shea T."/>
            <person name="Shenoy N."/>
            <person name="Sisk P."/>
            <person name="Stolte C."/>
            <person name="Sykes S."/>
            <person name="Walk T."/>
            <person name="White J."/>
            <person name="Yandava C."/>
            <person name="Haas B."/>
            <person name="Nusbaum C."/>
            <person name="Birren B."/>
        </authorList>
    </citation>
    <scope>NUCLEOTIDE SEQUENCE</scope>
    <source>
        <strain evidence="2">R3-111a-1</strain>
    </source>
</reference>
<dbReference type="HOGENOM" id="CLU_445519_0_0_1"/>
<keyword evidence="4" id="KW-1185">Reference proteome</keyword>
<gene>
    <name evidence="3" type="primary">20349861</name>
    <name evidence="2" type="ORF">GGTG_09403</name>
</gene>
<organism evidence="2">
    <name type="scientific">Gaeumannomyces tritici (strain R3-111a-1)</name>
    <name type="common">Wheat and barley take-all root rot fungus</name>
    <name type="synonym">Gaeumannomyces graminis var. tritici</name>
    <dbReference type="NCBI Taxonomy" id="644352"/>
    <lineage>
        <taxon>Eukaryota</taxon>
        <taxon>Fungi</taxon>
        <taxon>Dikarya</taxon>
        <taxon>Ascomycota</taxon>
        <taxon>Pezizomycotina</taxon>
        <taxon>Sordariomycetes</taxon>
        <taxon>Sordariomycetidae</taxon>
        <taxon>Magnaporthales</taxon>
        <taxon>Magnaporthaceae</taxon>
        <taxon>Gaeumannomyces</taxon>
    </lineage>
</organism>
<evidence type="ECO:0000313" key="4">
    <source>
        <dbReference type="Proteomes" id="UP000006039"/>
    </source>
</evidence>
<feature type="compositionally biased region" description="Acidic residues" evidence="1">
    <location>
        <begin position="581"/>
        <end position="590"/>
    </location>
</feature>
<feature type="region of interest" description="Disordered" evidence="1">
    <location>
        <begin position="569"/>
        <end position="613"/>
    </location>
</feature>
<reference evidence="3" key="5">
    <citation type="submission" date="2018-04" db="UniProtKB">
        <authorList>
            <consortium name="EnsemblFungi"/>
        </authorList>
    </citation>
    <scope>IDENTIFICATION</scope>
    <source>
        <strain evidence="3">R3-111a-1</strain>
    </source>
</reference>
<dbReference type="EnsemblFungi" id="EJT72538">
    <property type="protein sequence ID" value="EJT72538"/>
    <property type="gene ID" value="GGTG_09403"/>
</dbReference>
<feature type="region of interest" description="Disordered" evidence="1">
    <location>
        <begin position="513"/>
        <end position="537"/>
    </location>
</feature>
<dbReference type="OrthoDB" id="10006572at2759"/>
<evidence type="ECO:0000256" key="1">
    <source>
        <dbReference type="SAM" id="MobiDB-lite"/>
    </source>
</evidence>
<feature type="compositionally biased region" description="Acidic residues" evidence="1">
    <location>
        <begin position="603"/>
        <end position="613"/>
    </location>
</feature>